<feature type="non-terminal residue" evidence="1">
    <location>
        <position position="1"/>
    </location>
</feature>
<protein>
    <submittedName>
        <fullName evidence="1">Uncharacterized protein</fullName>
    </submittedName>
</protein>
<dbReference type="Pfam" id="PF03162">
    <property type="entry name" value="Y_phosphatase2"/>
    <property type="match status" value="1"/>
</dbReference>
<dbReference type="Gene3D" id="3.90.190.10">
    <property type="entry name" value="Protein tyrosine phosphatase superfamily"/>
    <property type="match status" value="1"/>
</dbReference>
<dbReference type="OrthoDB" id="6375174at2759"/>
<accession>A0A1Y2BKQ8</accession>
<dbReference type="EMBL" id="MCGO01000060">
    <property type="protein sequence ID" value="ORY35197.1"/>
    <property type="molecule type" value="Genomic_DNA"/>
</dbReference>
<proteinExistence type="predicted"/>
<evidence type="ECO:0000313" key="2">
    <source>
        <dbReference type="Proteomes" id="UP000193642"/>
    </source>
</evidence>
<dbReference type="InterPro" id="IPR029021">
    <property type="entry name" value="Prot-tyrosine_phosphatase-like"/>
</dbReference>
<dbReference type="AlphaFoldDB" id="A0A1Y2BKQ8"/>
<sequence>CTSGIHETGAFVGCLRKYLGWNFNSIVVEYRCFAGSKSRYLIGQFIELFDVDLVTLPRDVSVLPFWFVEFQRVVVSADVSLITDSEFRIEYTGRR</sequence>
<reference evidence="1 2" key="1">
    <citation type="submission" date="2016-07" db="EMBL/GenBank/DDBJ databases">
        <title>Pervasive Adenine N6-methylation of Active Genes in Fungi.</title>
        <authorList>
            <consortium name="DOE Joint Genome Institute"/>
            <person name="Mondo S.J."/>
            <person name="Dannebaum R.O."/>
            <person name="Kuo R.C."/>
            <person name="Labutti K."/>
            <person name="Haridas S."/>
            <person name="Kuo A."/>
            <person name="Salamov A."/>
            <person name="Ahrendt S.R."/>
            <person name="Lipzen A."/>
            <person name="Sullivan W."/>
            <person name="Andreopoulos W.B."/>
            <person name="Clum A."/>
            <person name="Lindquist E."/>
            <person name="Daum C."/>
            <person name="Ramamoorthy G.K."/>
            <person name="Gryganskyi A."/>
            <person name="Culley D."/>
            <person name="Magnuson J.K."/>
            <person name="James T.Y."/>
            <person name="O'Malley M.A."/>
            <person name="Stajich J.E."/>
            <person name="Spatafora J.W."/>
            <person name="Visel A."/>
            <person name="Grigoriev I.V."/>
        </authorList>
    </citation>
    <scope>NUCLEOTIDE SEQUENCE [LARGE SCALE GENOMIC DNA]</scope>
    <source>
        <strain evidence="1 2">JEL800</strain>
    </source>
</reference>
<dbReference type="SUPFAM" id="SSF52799">
    <property type="entry name" value="(Phosphotyrosine protein) phosphatases II"/>
    <property type="match status" value="1"/>
</dbReference>
<dbReference type="PANTHER" id="PTHR31126">
    <property type="entry name" value="TYROSINE-PROTEIN PHOSPHATASE"/>
    <property type="match status" value="1"/>
</dbReference>
<evidence type="ECO:0000313" key="1">
    <source>
        <dbReference type="EMBL" id="ORY35197.1"/>
    </source>
</evidence>
<comment type="caution">
    <text evidence="1">The sequence shown here is derived from an EMBL/GenBank/DDBJ whole genome shotgun (WGS) entry which is preliminary data.</text>
</comment>
<name>A0A1Y2BKQ8_9FUNG</name>
<dbReference type="Proteomes" id="UP000193642">
    <property type="component" value="Unassembled WGS sequence"/>
</dbReference>
<dbReference type="STRING" id="329046.A0A1Y2BKQ8"/>
<gene>
    <name evidence="1" type="ORF">BCR33DRAFT_664638</name>
</gene>
<dbReference type="PANTHER" id="PTHR31126:SF18">
    <property type="entry name" value="PROTEIN-TYROSINE-PHOSPHATASE"/>
    <property type="match status" value="1"/>
</dbReference>
<dbReference type="GO" id="GO:0016791">
    <property type="term" value="F:phosphatase activity"/>
    <property type="evidence" value="ECO:0007669"/>
    <property type="project" value="TreeGrafter"/>
</dbReference>
<keyword evidence="2" id="KW-1185">Reference proteome</keyword>
<organism evidence="1 2">
    <name type="scientific">Rhizoclosmatium globosum</name>
    <dbReference type="NCBI Taxonomy" id="329046"/>
    <lineage>
        <taxon>Eukaryota</taxon>
        <taxon>Fungi</taxon>
        <taxon>Fungi incertae sedis</taxon>
        <taxon>Chytridiomycota</taxon>
        <taxon>Chytridiomycota incertae sedis</taxon>
        <taxon>Chytridiomycetes</taxon>
        <taxon>Chytridiales</taxon>
        <taxon>Chytriomycetaceae</taxon>
        <taxon>Rhizoclosmatium</taxon>
    </lineage>
</organism>
<dbReference type="InterPro" id="IPR004861">
    <property type="entry name" value="Siw14-like"/>
</dbReference>